<sequence>MKQRTTQEPPRPLHAASLHSPRSNHHASKTRAAASQPCKPPRMQAKTPTGRAEQLLIAHTPRQALPLLL</sequence>
<evidence type="ECO:0000313" key="2">
    <source>
        <dbReference type="Proteomes" id="UP001320706"/>
    </source>
</evidence>
<accession>A0ACC3S8W8</accession>
<proteinExistence type="predicted"/>
<protein>
    <submittedName>
        <fullName evidence="1">Uncharacterized protein</fullName>
    </submittedName>
</protein>
<dbReference type="EMBL" id="JAMKPW020000033">
    <property type="protein sequence ID" value="KAK8202223.1"/>
    <property type="molecule type" value="Genomic_DNA"/>
</dbReference>
<organism evidence="1 2">
    <name type="scientific">Zalaria obscura</name>
    <dbReference type="NCBI Taxonomy" id="2024903"/>
    <lineage>
        <taxon>Eukaryota</taxon>
        <taxon>Fungi</taxon>
        <taxon>Dikarya</taxon>
        <taxon>Ascomycota</taxon>
        <taxon>Pezizomycotina</taxon>
        <taxon>Dothideomycetes</taxon>
        <taxon>Dothideomycetidae</taxon>
        <taxon>Dothideales</taxon>
        <taxon>Zalariaceae</taxon>
        <taxon>Zalaria</taxon>
    </lineage>
</organism>
<name>A0ACC3S8W8_9PEZI</name>
<keyword evidence="2" id="KW-1185">Reference proteome</keyword>
<gene>
    <name evidence="1" type="ORF">M8818_005750</name>
</gene>
<evidence type="ECO:0000313" key="1">
    <source>
        <dbReference type="EMBL" id="KAK8202223.1"/>
    </source>
</evidence>
<reference evidence="1" key="1">
    <citation type="submission" date="2024-02" db="EMBL/GenBank/DDBJ databases">
        <title>Metagenome Assembled Genome of Zalaria obscura JY119.</title>
        <authorList>
            <person name="Vighnesh L."/>
            <person name="Jagadeeshwari U."/>
            <person name="Venkata Ramana C."/>
            <person name="Sasikala C."/>
        </authorList>
    </citation>
    <scope>NUCLEOTIDE SEQUENCE</scope>
    <source>
        <strain evidence="1">JY119</strain>
    </source>
</reference>
<comment type="caution">
    <text evidence="1">The sequence shown here is derived from an EMBL/GenBank/DDBJ whole genome shotgun (WGS) entry which is preliminary data.</text>
</comment>
<dbReference type="Proteomes" id="UP001320706">
    <property type="component" value="Unassembled WGS sequence"/>
</dbReference>